<organism evidence="1 2">
    <name type="scientific">Synechococcus phage S-SSM7</name>
    <dbReference type="NCBI Taxonomy" id="445686"/>
    <lineage>
        <taxon>Viruses</taxon>
        <taxon>Duplodnaviria</taxon>
        <taxon>Heunggongvirae</taxon>
        <taxon>Uroviricota</taxon>
        <taxon>Caudoviricetes</taxon>
        <taxon>Pantevenvirales</taxon>
        <taxon>Kyanoviridae</taxon>
        <taxon>Lipsvirus</taxon>
        <taxon>Lipsvirus ssm7</taxon>
    </lineage>
</organism>
<dbReference type="EMBL" id="GU071098">
    <property type="protein sequence ID" value="ADO98284.1"/>
    <property type="molecule type" value="Genomic_DNA"/>
</dbReference>
<dbReference type="Proteomes" id="UP000006527">
    <property type="component" value="Segment"/>
</dbReference>
<protein>
    <submittedName>
        <fullName evidence="1">Uncharacterized protein</fullName>
    </submittedName>
</protein>
<dbReference type="GeneID" id="10328787"/>
<gene>
    <name evidence="1" type="ORF">SSSM7_219</name>
</gene>
<dbReference type="KEGG" id="vg:10328787"/>
<accession>E3SLD6</accession>
<name>E3SLD6_9CAUD</name>
<sequence length="102" mass="12053">MNYNHEAIRAAYPDKNLLICDDVGIFDRDISDTTPFEIDQALVDAAAVTTDKEKQNTYHKYMREKEFREFADPMYFKVQRGEVTQAEYDAKVEEIRTKYPYI</sequence>
<proteinExistence type="predicted"/>
<reference evidence="1 2" key="1">
    <citation type="journal article" date="2010" name="Environ. Microbiol.">
        <title>Genomic analysis of oceanic cyanobacterial myoviruses compared with T4-like myoviruses from diverse hosts and environments.</title>
        <authorList>
            <person name="Sullivan M.B."/>
            <person name="Huang K.H."/>
            <person name="Ignacio-Espinoza J.C."/>
            <person name="Berlin A.M."/>
            <person name="Kelly L."/>
            <person name="Weigele P.R."/>
            <person name="DeFrancesco A.S."/>
            <person name="Kern S.E."/>
            <person name="Thompson L.R."/>
            <person name="Young S."/>
            <person name="Yandava C."/>
            <person name="Fu R."/>
            <person name="Krastins B."/>
            <person name="Chase M."/>
            <person name="Sarracino D."/>
            <person name="Osburne M.S."/>
            <person name="Henn M.R."/>
            <person name="Chisholm S.W."/>
        </authorList>
    </citation>
    <scope>NUCLEOTIDE SEQUENCE [LARGE SCALE GENOMIC DNA]</scope>
    <source>
        <strain evidence="1">8109-3</strain>
    </source>
</reference>
<evidence type="ECO:0000313" key="2">
    <source>
        <dbReference type="Proteomes" id="UP000006527"/>
    </source>
</evidence>
<keyword evidence="2" id="KW-1185">Reference proteome</keyword>
<evidence type="ECO:0000313" key="1">
    <source>
        <dbReference type="EMBL" id="ADO98284.1"/>
    </source>
</evidence>
<dbReference type="RefSeq" id="YP_004324271.1">
    <property type="nucleotide sequence ID" value="NC_015287.1"/>
</dbReference>